<dbReference type="Pfam" id="PF02653">
    <property type="entry name" value="BPD_transp_2"/>
    <property type="match status" value="1"/>
</dbReference>
<feature type="transmembrane region" description="Helical" evidence="7">
    <location>
        <begin position="35"/>
        <end position="55"/>
    </location>
</feature>
<evidence type="ECO:0000256" key="6">
    <source>
        <dbReference type="SAM" id="MobiDB-lite"/>
    </source>
</evidence>
<dbReference type="RefSeq" id="WP_012449123.1">
    <property type="nucleotide sequence ID" value="NC_010718.1"/>
</dbReference>
<feature type="region of interest" description="Disordered" evidence="6">
    <location>
        <begin position="332"/>
        <end position="360"/>
    </location>
</feature>
<comment type="subcellular location">
    <subcellularLocation>
        <location evidence="1">Cell membrane</location>
        <topology evidence="1">Multi-pass membrane protein</topology>
    </subcellularLocation>
</comment>
<dbReference type="PANTHER" id="PTHR30482:SF10">
    <property type="entry name" value="HIGH-AFFINITY BRANCHED-CHAIN AMINO ACID TRANSPORT PROTEIN BRAE"/>
    <property type="match status" value="1"/>
</dbReference>
<dbReference type="Proteomes" id="UP000001683">
    <property type="component" value="Chromosome"/>
</dbReference>
<dbReference type="EMBL" id="CP001034">
    <property type="protein sequence ID" value="ACB86289.1"/>
    <property type="molecule type" value="Genomic_DNA"/>
</dbReference>
<keyword evidence="9" id="KW-1185">Reference proteome</keyword>
<dbReference type="HOGENOM" id="CLU_031365_2_1_9"/>
<organism evidence="8 9">
    <name type="scientific">Natranaerobius thermophilus (strain ATCC BAA-1301 / DSM 18059 / JW/NM-WN-LF)</name>
    <dbReference type="NCBI Taxonomy" id="457570"/>
    <lineage>
        <taxon>Bacteria</taxon>
        <taxon>Bacillati</taxon>
        <taxon>Bacillota</taxon>
        <taxon>Clostridia</taxon>
        <taxon>Natranaerobiales</taxon>
        <taxon>Natranaerobiaceae</taxon>
        <taxon>Natranaerobius</taxon>
    </lineage>
</organism>
<keyword evidence="4 7" id="KW-1133">Transmembrane helix</keyword>
<dbReference type="AlphaFoldDB" id="B2A2S1"/>
<dbReference type="InParanoid" id="B2A2S1"/>
<feature type="transmembrane region" description="Helical" evidence="7">
    <location>
        <begin position="286"/>
        <end position="306"/>
    </location>
</feature>
<evidence type="ECO:0000313" key="9">
    <source>
        <dbReference type="Proteomes" id="UP000001683"/>
    </source>
</evidence>
<evidence type="ECO:0000313" key="8">
    <source>
        <dbReference type="EMBL" id="ACB86289.1"/>
    </source>
</evidence>
<keyword evidence="2" id="KW-1003">Cell membrane</keyword>
<feature type="compositionally biased region" description="Polar residues" evidence="6">
    <location>
        <begin position="332"/>
        <end position="351"/>
    </location>
</feature>
<sequence length="360" mass="38931">MIVFKRPYLYITLGLLFILVPIVNIYLPIFSRGQMTILNMIVIYSIGAIGFNILLGYSGQVSLGHIAFMGLGAYLSAYITQVMDLSFILGLLVAGIIPMLLGLILGAIALRLEGHYLAIATLGLGMTIKHIFIEWTAFTEGFSGRRAPPAEIFGLEIIQREHSLILGTIVLVILAIFAYNLLNSKTGRALMAMRDSSHAAQAVGISMFKYKMIAFAISTFYVGIAGGLYAHLIRFIEPTRWGLEASLDLVAMTVIGGLASIGGSVVGAAFLEIVPNLARNLPVLEGIRSINFIITGILLILTIIYFPEGLYRKFVKWGKSGLAIIGVSYQSGTESAKSDNSFNSSKENQTSESKHEGPGG</sequence>
<feature type="transmembrane region" description="Helical" evidence="7">
    <location>
        <begin position="7"/>
        <end position="29"/>
    </location>
</feature>
<feature type="transmembrane region" description="Helical" evidence="7">
    <location>
        <begin position="164"/>
        <end position="182"/>
    </location>
</feature>
<dbReference type="PANTHER" id="PTHR30482">
    <property type="entry name" value="HIGH-AFFINITY BRANCHED-CHAIN AMINO ACID TRANSPORT SYSTEM PERMEASE"/>
    <property type="match status" value="1"/>
</dbReference>
<evidence type="ECO:0000256" key="5">
    <source>
        <dbReference type="ARBA" id="ARBA00023136"/>
    </source>
</evidence>
<accession>B2A2S1</accession>
<dbReference type="InterPro" id="IPR043428">
    <property type="entry name" value="LivM-like"/>
</dbReference>
<feature type="transmembrane region" description="Helical" evidence="7">
    <location>
        <begin position="250"/>
        <end position="274"/>
    </location>
</feature>
<dbReference type="CDD" id="cd06581">
    <property type="entry name" value="TM_PBP1_LivM_like"/>
    <property type="match status" value="1"/>
</dbReference>
<keyword evidence="5 7" id="KW-0472">Membrane</keyword>
<keyword evidence="3 7" id="KW-0812">Transmembrane</keyword>
<protein>
    <submittedName>
        <fullName evidence="8">Inner-membrane translocator</fullName>
    </submittedName>
</protein>
<evidence type="ECO:0000256" key="2">
    <source>
        <dbReference type="ARBA" id="ARBA00022475"/>
    </source>
</evidence>
<feature type="transmembrane region" description="Helical" evidence="7">
    <location>
        <begin position="62"/>
        <end position="79"/>
    </location>
</feature>
<feature type="transmembrane region" description="Helical" evidence="7">
    <location>
        <begin position="85"/>
        <end position="110"/>
    </location>
</feature>
<reference evidence="8 9" key="1">
    <citation type="submission" date="2008-04" db="EMBL/GenBank/DDBJ databases">
        <title>Complete sequence of chromosome of Natranaerobius thermophilus JW/NM-WN-LF.</title>
        <authorList>
            <consortium name="US DOE Joint Genome Institute"/>
            <person name="Copeland A."/>
            <person name="Lucas S."/>
            <person name="Lapidus A."/>
            <person name="Glavina del Rio T."/>
            <person name="Dalin E."/>
            <person name="Tice H."/>
            <person name="Bruce D."/>
            <person name="Goodwin L."/>
            <person name="Pitluck S."/>
            <person name="Chertkov O."/>
            <person name="Brettin T."/>
            <person name="Detter J.C."/>
            <person name="Han C."/>
            <person name="Kuske C.R."/>
            <person name="Schmutz J."/>
            <person name="Larimer F."/>
            <person name="Land M."/>
            <person name="Hauser L."/>
            <person name="Kyrpides N."/>
            <person name="Lykidis A."/>
            <person name="Mesbah N.M."/>
            <person name="Wiegel J."/>
        </authorList>
    </citation>
    <scope>NUCLEOTIDE SEQUENCE [LARGE SCALE GENOMIC DNA]</scope>
    <source>
        <strain evidence="9">ATCC BAA-1301 / DSM 18059 / JW/NM-WN-LF</strain>
    </source>
</reference>
<evidence type="ECO:0000256" key="1">
    <source>
        <dbReference type="ARBA" id="ARBA00004651"/>
    </source>
</evidence>
<reference evidence="8 9" key="2">
    <citation type="journal article" date="2011" name="J. Bacteriol.">
        <title>Complete genome sequence of the anaerobic, halophilic alkalithermophile Natranaerobius thermophilus JW/NM-WN-LF.</title>
        <authorList>
            <person name="Zhao B."/>
            <person name="Mesbah N.M."/>
            <person name="Dalin E."/>
            <person name="Goodwin L."/>
            <person name="Nolan M."/>
            <person name="Pitluck S."/>
            <person name="Chertkov O."/>
            <person name="Brettin T.S."/>
            <person name="Han J."/>
            <person name="Larimer F.W."/>
            <person name="Land M.L."/>
            <person name="Hauser L."/>
            <person name="Kyrpides N."/>
            <person name="Wiegel J."/>
        </authorList>
    </citation>
    <scope>NUCLEOTIDE SEQUENCE [LARGE SCALE GENOMIC DNA]</scope>
    <source>
        <strain evidence="9">ATCC BAA-1301 / DSM 18059 / JW/NM-WN-LF</strain>
    </source>
</reference>
<feature type="transmembrane region" description="Helical" evidence="7">
    <location>
        <begin position="212"/>
        <end position="230"/>
    </location>
</feature>
<dbReference type="KEGG" id="nth:Nther_2738"/>
<feature type="transmembrane region" description="Helical" evidence="7">
    <location>
        <begin position="117"/>
        <end position="138"/>
    </location>
</feature>
<gene>
    <name evidence="8" type="ordered locus">Nther_2738</name>
</gene>
<evidence type="ECO:0000256" key="3">
    <source>
        <dbReference type="ARBA" id="ARBA00022692"/>
    </source>
</evidence>
<dbReference type="eggNOG" id="COG4177">
    <property type="taxonomic scope" value="Bacteria"/>
</dbReference>
<evidence type="ECO:0000256" key="7">
    <source>
        <dbReference type="SAM" id="Phobius"/>
    </source>
</evidence>
<evidence type="ECO:0000256" key="4">
    <source>
        <dbReference type="ARBA" id="ARBA00022989"/>
    </source>
</evidence>
<dbReference type="STRING" id="457570.Nther_2738"/>
<dbReference type="GO" id="GO:0005886">
    <property type="term" value="C:plasma membrane"/>
    <property type="evidence" value="ECO:0007669"/>
    <property type="project" value="UniProtKB-SubCell"/>
</dbReference>
<proteinExistence type="predicted"/>
<dbReference type="InterPro" id="IPR001851">
    <property type="entry name" value="ABC_transp_permease"/>
</dbReference>
<name>B2A2S1_NATTJ</name>
<dbReference type="GO" id="GO:0015658">
    <property type="term" value="F:branched-chain amino acid transmembrane transporter activity"/>
    <property type="evidence" value="ECO:0007669"/>
    <property type="project" value="InterPro"/>
</dbReference>